<dbReference type="STRING" id="4097.A0A1S3XC53"/>
<dbReference type="KEGG" id="nta:107763504"/>
<dbReference type="InterPro" id="IPR050523">
    <property type="entry name" value="AKR_Detox_Biosynth"/>
</dbReference>
<dbReference type="Pfam" id="PF00248">
    <property type="entry name" value="Aldo_ket_red"/>
    <property type="match status" value="1"/>
</dbReference>
<protein>
    <submittedName>
        <fullName evidence="3">Protein tas-like</fullName>
    </submittedName>
</protein>
<dbReference type="AlphaFoldDB" id="A0A1S3XC53"/>
<dbReference type="OrthoDB" id="2310150at2759"/>
<reference evidence="3" key="1">
    <citation type="submission" date="2025-08" db="UniProtKB">
        <authorList>
            <consortium name="RefSeq"/>
        </authorList>
    </citation>
    <scope>IDENTIFICATION</scope>
</reference>
<dbReference type="InterPro" id="IPR023210">
    <property type="entry name" value="NADP_OxRdtase_dom"/>
</dbReference>
<evidence type="ECO:0000259" key="2">
    <source>
        <dbReference type="Pfam" id="PF00248"/>
    </source>
</evidence>
<feature type="non-terminal residue" evidence="3">
    <location>
        <position position="376"/>
    </location>
</feature>
<dbReference type="PANTHER" id="PTHR43364:SF4">
    <property type="entry name" value="NAD(P)-LINKED OXIDOREDUCTASE SUPERFAMILY PROTEIN"/>
    <property type="match status" value="1"/>
</dbReference>
<gene>
    <name evidence="3" type="primary">LOC107763504</name>
</gene>
<dbReference type="PRINTS" id="PR00069">
    <property type="entry name" value="ALDKETRDTASE"/>
</dbReference>
<name>A0A1S3XC53_TOBAC</name>
<organism evidence="3">
    <name type="scientific">Nicotiana tabacum</name>
    <name type="common">Common tobacco</name>
    <dbReference type="NCBI Taxonomy" id="4097"/>
    <lineage>
        <taxon>Eukaryota</taxon>
        <taxon>Viridiplantae</taxon>
        <taxon>Streptophyta</taxon>
        <taxon>Embryophyta</taxon>
        <taxon>Tracheophyta</taxon>
        <taxon>Spermatophyta</taxon>
        <taxon>Magnoliopsida</taxon>
        <taxon>eudicotyledons</taxon>
        <taxon>Gunneridae</taxon>
        <taxon>Pentapetalae</taxon>
        <taxon>asterids</taxon>
        <taxon>lamiids</taxon>
        <taxon>Solanales</taxon>
        <taxon>Solanaceae</taxon>
        <taxon>Nicotianoideae</taxon>
        <taxon>Nicotianeae</taxon>
        <taxon>Nicotiana</taxon>
    </lineage>
</organism>
<dbReference type="CDD" id="cd19094">
    <property type="entry name" value="AKR_Tas-like"/>
    <property type="match status" value="1"/>
</dbReference>
<dbReference type="SUPFAM" id="SSF51430">
    <property type="entry name" value="NAD(P)-linked oxidoreductase"/>
    <property type="match status" value="1"/>
</dbReference>
<evidence type="ECO:0000256" key="1">
    <source>
        <dbReference type="ARBA" id="ARBA00023002"/>
    </source>
</evidence>
<sequence length="376" mass="42886">MASCSSTSSVMPAFISNTTTRISPCRTFTLQLRASPLSSARKKTYSRVVTAKLAPKNAMQYRKLGDSNLHISEITIGTMTFGEQNTEKEAHEILSYAFDQGINIIDTAEAYPVPMRKETQGTTDLYISSWMKSQPRDKVILATKVCGYSERSSYIRENANVLRVDAANIRESVEKSLKRLNTDYIDLLQIHWPDRYVPLFGEFFYESSKWRPSVPFVEQLRAFQELIDEGKVRYIGVSNETSYGVMEFVHAAKVEGLPKIVSIQNSYSLLVRCHFEVDLVEVCHPNNCNIGLLSYSPLAGGTLSGKYLDNNSEAARKGRLNLFPGYMERYNKSLAKVRIFQVFTRKKKFIDCLISFIVWKKNSNFKFTKVDWKVEL</sequence>
<dbReference type="Gene3D" id="3.20.20.100">
    <property type="entry name" value="NADP-dependent oxidoreductase domain"/>
    <property type="match status" value="1"/>
</dbReference>
<feature type="domain" description="NADP-dependent oxidoreductase" evidence="2">
    <location>
        <begin position="73"/>
        <end position="319"/>
    </location>
</feature>
<dbReference type="InterPro" id="IPR020471">
    <property type="entry name" value="AKR"/>
</dbReference>
<dbReference type="SMR" id="A0A1S3XC53"/>
<dbReference type="OMA" id="FGCSTFP"/>
<keyword evidence="1" id="KW-0560">Oxidoreductase</keyword>
<proteinExistence type="predicted"/>
<dbReference type="PaxDb" id="4097-A0A1S3XC53"/>
<accession>A0A1S3XC53</accession>
<dbReference type="GO" id="GO:0016491">
    <property type="term" value="F:oxidoreductase activity"/>
    <property type="evidence" value="ECO:0007669"/>
    <property type="project" value="UniProtKB-KW"/>
</dbReference>
<evidence type="ECO:0000313" key="3">
    <source>
        <dbReference type="RefSeq" id="XP_016437477.1"/>
    </source>
</evidence>
<dbReference type="PANTHER" id="PTHR43364">
    <property type="entry name" value="NADH-SPECIFIC METHYLGLYOXAL REDUCTASE-RELATED"/>
    <property type="match status" value="1"/>
</dbReference>
<dbReference type="RefSeq" id="XP_016437477.1">
    <property type="nucleotide sequence ID" value="XM_016581991.1"/>
</dbReference>
<dbReference type="InterPro" id="IPR036812">
    <property type="entry name" value="NAD(P)_OxRdtase_dom_sf"/>
</dbReference>